<comment type="subcellular location">
    <subcellularLocation>
        <location evidence="1">Membrane</location>
        <topology evidence="1">Multi-pass membrane protein</topology>
    </subcellularLocation>
</comment>
<dbReference type="GO" id="GO:0005886">
    <property type="term" value="C:plasma membrane"/>
    <property type="evidence" value="ECO:0007669"/>
    <property type="project" value="TreeGrafter"/>
</dbReference>
<dbReference type="AlphaFoldDB" id="A0A4W2I139"/>
<dbReference type="PANTHER" id="PTHR43243:SF10">
    <property type="entry name" value="MGC138914 PROTEIN"/>
    <property type="match status" value="1"/>
</dbReference>
<dbReference type="GeneTree" id="ENSGT00940000161142"/>
<evidence type="ECO:0000256" key="5">
    <source>
        <dbReference type="SAM" id="Phobius"/>
    </source>
</evidence>
<dbReference type="PIRSF" id="PIRSF006060">
    <property type="entry name" value="AA_transporter"/>
    <property type="match status" value="1"/>
</dbReference>
<feature type="transmembrane region" description="Helical" evidence="5">
    <location>
        <begin position="285"/>
        <end position="312"/>
    </location>
</feature>
<name>A0A4W2I139_BOBOX</name>
<organism evidence="6 7">
    <name type="scientific">Bos indicus x Bos taurus</name>
    <name type="common">Hybrid cattle</name>
    <dbReference type="NCBI Taxonomy" id="30522"/>
    <lineage>
        <taxon>Eukaryota</taxon>
        <taxon>Metazoa</taxon>
        <taxon>Chordata</taxon>
        <taxon>Craniata</taxon>
        <taxon>Vertebrata</taxon>
        <taxon>Euteleostomi</taxon>
        <taxon>Mammalia</taxon>
        <taxon>Eutheria</taxon>
        <taxon>Laurasiatheria</taxon>
        <taxon>Artiodactyla</taxon>
        <taxon>Ruminantia</taxon>
        <taxon>Pecora</taxon>
        <taxon>Bovidae</taxon>
        <taxon>Bovinae</taxon>
        <taxon>Bos</taxon>
    </lineage>
</organism>
<feature type="transmembrane region" description="Helical" evidence="5">
    <location>
        <begin position="36"/>
        <end position="54"/>
    </location>
</feature>
<evidence type="ECO:0000256" key="1">
    <source>
        <dbReference type="ARBA" id="ARBA00004141"/>
    </source>
</evidence>
<dbReference type="GO" id="GO:0015171">
    <property type="term" value="F:amino acid transmembrane transporter activity"/>
    <property type="evidence" value="ECO:0007669"/>
    <property type="project" value="TreeGrafter"/>
</dbReference>
<feature type="transmembrane region" description="Helical" evidence="5">
    <location>
        <begin position="384"/>
        <end position="401"/>
    </location>
</feature>
<feature type="transmembrane region" description="Helical" evidence="5">
    <location>
        <begin position="407"/>
        <end position="428"/>
    </location>
</feature>
<proteinExistence type="predicted"/>
<dbReference type="FunFam" id="1.20.1740.10:FF:000050">
    <property type="entry name" value="MGC157082 protein"/>
    <property type="match status" value="1"/>
</dbReference>
<evidence type="ECO:0008006" key="8">
    <source>
        <dbReference type="Google" id="ProtNLM"/>
    </source>
</evidence>
<reference evidence="7" key="1">
    <citation type="submission" date="2018-11" db="EMBL/GenBank/DDBJ databases">
        <title>Haplotype-resolved cattle genomes.</title>
        <authorList>
            <person name="Low W.Y."/>
            <person name="Tearle R."/>
            <person name="Bickhart D.M."/>
            <person name="Rosen B.D."/>
            <person name="Koren S."/>
            <person name="Rhie A."/>
            <person name="Hiendleder S."/>
            <person name="Phillippy A.M."/>
            <person name="Smith T.P.L."/>
            <person name="Williams J.L."/>
        </authorList>
    </citation>
    <scope>NUCLEOTIDE SEQUENCE [LARGE SCALE GENOMIC DNA]</scope>
</reference>
<dbReference type="Ensembl" id="ENSBIXT00005026684.1">
    <property type="protein sequence ID" value="ENSBIXP00005037593.1"/>
    <property type="gene ID" value="ENSBIXG00005019470.1"/>
</dbReference>
<feature type="transmembrane region" description="Helical" evidence="5">
    <location>
        <begin position="159"/>
        <end position="182"/>
    </location>
</feature>
<feature type="transmembrane region" description="Helical" evidence="5">
    <location>
        <begin position="518"/>
        <end position="538"/>
    </location>
</feature>
<accession>A0A4W2I139</accession>
<evidence type="ECO:0000256" key="2">
    <source>
        <dbReference type="ARBA" id="ARBA00022692"/>
    </source>
</evidence>
<sequence>MLRQYVHQFGQKLIRRQRLRPREGPEKRTARRLNTLDLIALGLGGTLGNGMYILVGEVSVYEAGPAIIICYLLAGLSTLLSGLCYAELAARVPRSGSVYLYSYVTMGQLCAFITGWNLILSYVMGTACVSRAWSAAFDSLIGNHISQAFQGTFSLNVPYFLATYADFFALGLVLLLTGLLFLGARESTLVNKVFTGLNLLVLSFTILSGFIKGDPHNWKLTEEDYRLATSGSSDTYRSGRVSAFGFEGILQGAATCVYAFVGFDVIATTGNTVAGGPKSSSLHPLGIVITIFIGFLAYFGVSAALTLMVPYYQIQPQSPLLQAFLHVGWNPARYVVAVGTLCALTSRSPPGTMFTMPRLIYVMAEDGLLFRGLARLHGHRGTPIWAILVSGMLAAVLALLLELIDLVYLVSIGTLLAYSLVAFSVLVLRYQPEQNFSKNEKKDDEIDISQWEASPSEPASEAGTSRTLKTLWFPTSTTPTVKSGQIVYGCAFLLVLLLIILSLVLAQWPSQVFSGDPVLTTVAVLLLLLITGVMAIIWRQPQDPTPLHFKVGAPTFLSIISFPPRICHILWIWIRHSLEENNDQQPPDPPPKCWTKTCPMMNQVNHKKLIPYGILSHTGGIFPFQG</sequence>
<dbReference type="Pfam" id="PF13520">
    <property type="entry name" value="AA_permease_2"/>
    <property type="match status" value="1"/>
</dbReference>
<keyword evidence="2 5" id="KW-0812">Transmembrane</keyword>
<reference evidence="6" key="2">
    <citation type="submission" date="2025-08" db="UniProtKB">
        <authorList>
            <consortium name="Ensembl"/>
        </authorList>
    </citation>
    <scope>IDENTIFICATION</scope>
</reference>
<feature type="transmembrane region" description="Helical" evidence="5">
    <location>
        <begin position="98"/>
        <end position="119"/>
    </location>
</feature>
<keyword evidence="3 5" id="KW-1133">Transmembrane helix</keyword>
<keyword evidence="4 5" id="KW-0472">Membrane</keyword>
<protein>
    <recommendedName>
        <fullName evidence="8">Cationic amino acid transporter C-terminal domain-containing protein</fullName>
    </recommendedName>
</protein>
<feature type="transmembrane region" description="Helical" evidence="5">
    <location>
        <begin position="66"/>
        <end position="86"/>
    </location>
</feature>
<feature type="transmembrane region" description="Helical" evidence="5">
    <location>
        <begin position="486"/>
        <end position="506"/>
    </location>
</feature>
<dbReference type="InterPro" id="IPR002293">
    <property type="entry name" value="AA/rel_permease1"/>
</dbReference>
<dbReference type="Proteomes" id="UP000429181">
    <property type="component" value="Unassembled WGS sequence"/>
</dbReference>
<dbReference type="Gene3D" id="1.20.1740.10">
    <property type="entry name" value="Amino acid/polyamine transporter I"/>
    <property type="match status" value="1"/>
</dbReference>
<evidence type="ECO:0000256" key="3">
    <source>
        <dbReference type="ARBA" id="ARBA00022989"/>
    </source>
</evidence>
<evidence type="ECO:0000313" key="7">
    <source>
        <dbReference type="Proteomes" id="UP000429181"/>
    </source>
</evidence>
<evidence type="ECO:0000313" key="6">
    <source>
        <dbReference type="Ensembl" id="ENSBIXP00005037593.1"/>
    </source>
</evidence>
<evidence type="ECO:0000256" key="4">
    <source>
        <dbReference type="ARBA" id="ARBA00023136"/>
    </source>
</evidence>
<dbReference type="PANTHER" id="PTHR43243">
    <property type="entry name" value="INNER MEMBRANE TRANSPORTER YGJI-RELATED"/>
    <property type="match status" value="1"/>
</dbReference>
<feature type="transmembrane region" description="Helical" evidence="5">
    <location>
        <begin position="189"/>
        <end position="211"/>
    </location>
</feature>